<name>A0ACB9W8N2_CHAAC</name>
<evidence type="ECO:0000313" key="1">
    <source>
        <dbReference type="EMBL" id="KAI4809298.1"/>
    </source>
</evidence>
<keyword evidence="2" id="KW-1185">Reference proteome</keyword>
<evidence type="ECO:0000313" key="2">
    <source>
        <dbReference type="Proteomes" id="UP001057452"/>
    </source>
</evidence>
<proteinExistence type="predicted"/>
<gene>
    <name evidence="1" type="ORF">KUCAC02_018198</name>
</gene>
<organism evidence="1 2">
    <name type="scientific">Chaenocephalus aceratus</name>
    <name type="common">Blackfin icefish</name>
    <name type="synonym">Chaenichthys aceratus</name>
    <dbReference type="NCBI Taxonomy" id="36190"/>
    <lineage>
        <taxon>Eukaryota</taxon>
        <taxon>Metazoa</taxon>
        <taxon>Chordata</taxon>
        <taxon>Craniata</taxon>
        <taxon>Vertebrata</taxon>
        <taxon>Euteleostomi</taxon>
        <taxon>Actinopterygii</taxon>
        <taxon>Neopterygii</taxon>
        <taxon>Teleostei</taxon>
        <taxon>Neoteleostei</taxon>
        <taxon>Acanthomorphata</taxon>
        <taxon>Eupercaria</taxon>
        <taxon>Perciformes</taxon>
        <taxon>Notothenioidei</taxon>
        <taxon>Channichthyidae</taxon>
        <taxon>Chaenocephalus</taxon>
    </lineage>
</organism>
<dbReference type="Proteomes" id="UP001057452">
    <property type="component" value="Chromosome 17"/>
</dbReference>
<feature type="non-terminal residue" evidence="1">
    <location>
        <position position="1"/>
    </location>
</feature>
<reference evidence="1" key="1">
    <citation type="submission" date="2022-05" db="EMBL/GenBank/DDBJ databases">
        <title>Chromosome-level genome of Chaenocephalus aceratus.</title>
        <authorList>
            <person name="Park H."/>
        </authorList>
    </citation>
    <scope>NUCLEOTIDE SEQUENCE</scope>
    <source>
        <strain evidence="1">KU_202001</strain>
    </source>
</reference>
<sequence>LSPPHSQSLASVLNLSRILLFLSYSLLQPAASFAYTPPFTPLFLSGSGRPPSPRRGCGIMREERRMGEERAVDVAVACFN</sequence>
<comment type="caution">
    <text evidence="1">The sequence shown here is derived from an EMBL/GenBank/DDBJ whole genome shotgun (WGS) entry which is preliminary data.</text>
</comment>
<protein>
    <submittedName>
        <fullName evidence="1">Uncharacterized protein</fullName>
    </submittedName>
</protein>
<feature type="non-terminal residue" evidence="1">
    <location>
        <position position="80"/>
    </location>
</feature>
<accession>A0ACB9W8N2</accession>
<dbReference type="EMBL" id="CM043801">
    <property type="protein sequence ID" value="KAI4809298.1"/>
    <property type="molecule type" value="Genomic_DNA"/>
</dbReference>